<sequence length="380" mass="42478">MALPIAPRPRPDELPSSWLGRTAACYDVSVAEFRQVLWTAGPSMKARPDVEWDPHEAESVAAGLRVALEVVLSLGLKRRWRGLAVDWLPSTDGSGRARGDLDLAWCHHCLAEAHEAGGAYLEAEAALPLVFCHRHGAWRQDYCRRCRPKHAPRFTWPSSIEFVCGDCGTPLRASRWEQPTPAAYFEPEETAAALPILLAFDGEVRNALLGHPACLPGMEPVPARQFLTVLRDLTRALLAPSALKTSYINLFDCPLLPIMPEHKPHTWGEQPYYELSPSGRAHVLSAVAALLADEPVSRLMSGAHLPFRERLTLEKLLNYVPRWVQALLIRSSAGWPARLRVRVDAHQRQTGMDANDVLAQFNAWRAEREQRQRERTSLIG</sequence>
<dbReference type="InterPro" id="IPR009492">
    <property type="entry name" value="TniQ"/>
</dbReference>
<name>A0A7X5ZXH0_9SPHN</name>
<dbReference type="AlphaFoldDB" id="A0A7X5ZXH0"/>
<evidence type="ECO:0000259" key="1">
    <source>
        <dbReference type="Pfam" id="PF06527"/>
    </source>
</evidence>
<gene>
    <name evidence="2" type="ORF">FHR20_004224</name>
</gene>
<reference evidence="2 3" key="1">
    <citation type="submission" date="2020-03" db="EMBL/GenBank/DDBJ databases">
        <title>Genomic Encyclopedia of Type Strains, Phase IV (KMG-IV): sequencing the most valuable type-strain genomes for metagenomic binning, comparative biology and taxonomic classification.</title>
        <authorList>
            <person name="Goeker M."/>
        </authorList>
    </citation>
    <scope>NUCLEOTIDE SEQUENCE [LARGE SCALE GENOMIC DNA]</scope>
    <source>
        <strain evidence="2 3">DSM 4733</strain>
    </source>
</reference>
<organism evidence="2 3">
    <name type="scientific">Sphingomonas leidyi</name>
    <dbReference type="NCBI Taxonomy" id="68569"/>
    <lineage>
        <taxon>Bacteria</taxon>
        <taxon>Pseudomonadati</taxon>
        <taxon>Pseudomonadota</taxon>
        <taxon>Alphaproteobacteria</taxon>
        <taxon>Sphingomonadales</taxon>
        <taxon>Sphingomonadaceae</taxon>
        <taxon>Sphingomonas</taxon>
    </lineage>
</organism>
<dbReference type="RefSeq" id="WP_137862505.1">
    <property type="nucleotide sequence ID" value="NZ_JAASQV010000006.1"/>
</dbReference>
<protein>
    <recommendedName>
        <fullName evidence="1">TniQ domain-containing protein</fullName>
    </recommendedName>
</protein>
<evidence type="ECO:0000313" key="3">
    <source>
        <dbReference type="Proteomes" id="UP000564677"/>
    </source>
</evidence>
<comment type="caution">
    <text evidence="2">The sequence shown here is derived from an EMBL/GenBank/DDBJ whole genome shotgun (WGS) entry which is preliminary data.</text>
</comment>
<evidence type="ECO:0000313" key="2">
    <source>
        <dbReference type="EMBL" id="NIJ67242.1"/>
    </source>
</evidence>
<feature type="domain" description="TniQ" evidence="1">
    <location>
        <begin position="4"/>
        <end position="136"/>
    </location>
</feature>
<dbReference type="EMBL" id="JAASQV010000006">
    <property type="protein sequence ID" value="NIJ67242.1"/>
    <property type="molecule type" value="Genomic_DNA"/>
</dbReference>
<keyword evidence="3" id="KW-1185">Reference proteome</keyword>
<accession>A0A7X5ZXH0</accession>
<proteinExistence type="predicted"/>
<dbReference type="Proteomes" id="UP000564677">
    <property type="component" value="Unassembled WGS sequence"/>
</dbReference>
<dbReference type="Pfam" id="PF06527">
    <property type="entry name" value="TniQ"/>
    <property type="match status" value="1"/>
</dbReference>